<accession>A0A1N6E2A5</accession>
<dbReference type="RefSeq" id="WP_074262498.1">
    <property type="nucleotide sequence ID" value="NZ_FSRM01000001.1"/>
</dbReference>
<dbReference type="InterPro" id="IPR009241">
    <property type="entry name" value="HigB-like"/>
</dbReference>
<dbReference type="Pfam" id="PF05973">
    <property type="entry name" value="Gp49"/>
    <property type="match status" value="1"/>
</dbReference>
<dbReference type="AlphaFoldDB" id="A0A1N6E2A5"/>
<organism evidence="1 2">
    <name type="scientific">Paraburkholderia phenazinium</name>
    <dbReference type="NCBI Taxonomy" id="60549"/>
    <lineage>
        <taxon>Bacteria</taxon>
        <taxon>Pseudomonadati</taxon>
        <taxon>Pseudomonadota</taxon>
        <taxon>Betaproteobacteria</taxon>
        <taxon>Burkholderiales</taxon>
        <taxon>Burkholderiaceae</taxon>
        <taxon>Paraburkholderia</taxon>
    </lineage>
</organism>
<name>A0A1N6E2A5_9BURK</name>
<evidence type="ECO:0000313" key="1">
    <source>
        <dbReference type="EMBL" id="SIN77195.1"/>
    </source>
</evidence>
<protein>
    <submittedName>
        <fullName evidence="1">Phage-related protein</fullName>
    </submittedName>
</protein>
<sequence length="108" mass="12474">MKPVRFLGDSLKCLREFPEDARQDVGYQLDKVQRGHQPDDFKPMPSIGRGVEELRVWDESGTYRVVYTARVAEAVYVLHAFQKKTQATSQRDVDVAKARYNELMRGVK</sequence>
<evidence type="ECO:0000313" key="2">
    <source>
        <dbReference type="Proteomes" id="UP000184693"/>
    </source>
</evidence>
<dbReference type="OrthoDB" id="9797093at2"/>
<dbReference type="Proteomes" id="UP000184693">
    <property type="component" value="Unassembled WGS sequence"/>
</dbReference>
<dbReference type="EMBL" id="FSRM01000001">
    <property type="protein sequence ID" value="SIN77195.1"/>
    <property type="molecule type" value="Genomic_DNA"/>
</dbReference>
<proteinExistence type="predicted"/>
<reference evidence="1 2" key="1">
    <citation type="submission" date="2016-11" db="EMBL/GenBank/DDBJ databases">
        <authorList>
            <person name="Jaros S."/>
            <person name="Januszkiewicz K."/>
            <person name="Wedrychowicz H."/>
        </authorList>
    </citation>
    <scope>NUCLEOTIDE SEQUENCE [LARGE SCALE GENOMIC DNA]</scope>
    <source>
        <strain evidence="1 2">GAS86</strain>
    </source>
</reference>
<gene>
    <name evidence="1" type="ORF">SAMN05444168_0091</name>
</gene>